<proteinExistence type="predicted"/>
<gene>
    <name evidence="2" type="ORF">B7C51_08580</name>
</gene>
<dbReference type="InterPro" id="IPR052345">
    <property type="entry name" value="Rad_response_metalloprotease"/>
</dbReference>
<dbReference type="PANTHER" id="PTHR43236">
    <property type="entry name" value="ANTITOXIN HIGA1"/>
    <property type="match status" value="1"/>
</dbReference>
<sequence>MKIALIAQKIIQNHGTNDPLRIAEEKNIKVLFEDLGENIWGYYTCLYRTPSVHVNNRLNNFEARFSIAHELSHHILHQGINTPFLKRNTLFSIDKIEREANELALYILIGNNKPEYGETKECFLFRCGIPEEFHVFY</sequence>
<organism evidence="2 3">
    <name type="scientific">Paenibacillus larvae subsp. pulvifaciens</name>
    <dbReference type="NCBI Taxonomy" id="1477"/>
    <lineage>
        <taxon>Bacteria</taxon>
        <taxon>Bacillati</taxon>
        <taxon>Bacillota</taxon>
        <taxon>Bacilli</taxon>
        <taxon>Bacillales</taxon>
        <taxon>Paenibacillaceae</taxon>
        <taxon>Paenibacillus</taxon>
    </lineage>
</organism>
<feature type="domain" description="IrrE N-terminal-like" evidence="1">
    <location>
        <begin position="23"/>
        <end position="109"/>
    </location>
</feature>
<dbReference type="AlphaFoldDB" id="A0A1V0URF7"/>
<dbReference type="InterPro" id="IPR010359">
    <property type="entry name" value="IrrE_HExxH"/>
</dbReference>
<dbReference type="Proteomes" id="UP000192727">
    <property type="component" value="Chromosome"/>
</dbReference>
<dbReference type="PANTHER" id="PTHR43236:SF1">
    <property type="entry name" value="BLL7220 PROTEIN"/>
    <property type="match status" value="1"/>
</dbReference>
<dbReference type="EMBL" id="CP020557">
    <property type="protein sequence ID" value="ARF67875.1"/>
    <property type="molecule type" value="Genomic_DNA"/>
</dbReference>
<dbReference type="Gene3D" id="1.10.10.2910">
    <property type="match status" value="1"/>
</dbReference>
<protein>
    <submittedName>
        <fullName evidence="2">ImmA/IrrE family metallo-endopeptidase</fullName>
    </submittedName>
</protein>
<accession>A0A1V0URF7</accession>
<dbReference type="RefSeq" id="WP_083039667.1">
    <property type="nucleotide sequence ID" value="NZ_CP020557.1"/>
</dbReference>
<reference evidence="2 3" key="1">
    <citation type="submission" date="2017-03" db="EMBL/GenBank/DDBJ databases">
        <title>Paenibacillus larvae genome sequencing.</title>
        <authorList>
            <person name="Dingman D.W."/>
        </authorList>
    </citation>
    <scope>NUCLEOTIDE SEQUENCE [LARGE SCALE GENOMIC DNA]</scope>
    <source>
        <strain evidence="2 3">SAG 10367</strain>
    </source>
</reference>
<evidence type="ECO:0000259" key="1">
    <source>
        <dbReference type="Pfam" id="PF06114"/>
    </source>
</evidence>
<name>A0A1V0URF7_9BACL</name>
<evidence type="ECO:0000313" key="3">
    <source>
        <dbReference type="Proteomes" id="UP000192727"/>
    </source>
</evidence>
<evidence type="ECO:0000313" key="2">
    <source>
        <dbReference type="EMBL" id="ARF67875.1"/>
    </source>
</evidence>
<dbReference type="Pfam" id="PF06114">
    <property type="entry name" value="Peptidase_M78"/>
    <property type="match status" value="1"/>
</dbReference>